<dbReference type="GO" id="GO:0008233">
    <property type="term" value="F:peptidase activity"/>
    <property type="evidence" value="ECO:0007669"/>
    <property type="project" value="UniProtKB-KW"/>
</dbReference>
<gene>
    <name evidence="3" type="ORF">QQS35_03255</name>
</gene>
<dbReference type="PROSITE" id="PS51257">
    <property type="entry name" value="PROKAR_LIPOPROTEIN"/>
    <property type="match status" value="1"/>
</dbReference>
<protein>
    <submittedName>
        <fullName evidence="3">DUF2268 domain-containing putative Zn-dependent protease</fullName>
    </submittedName>
</protein>
<dbReference type="EMBL" id="JASTZU010000016">
    <property type="protein sequence ID" value="MDL4839477.1"/>
    <property type="molecule type" value="Genomic_DNA"/>
</dbReference>
<evidence type="ECO:0000256" key="1">
    <source>
        <dbReference type="SAM" id="SignalP"/>
    </source>
</evidence>
<keyword evidence="3" id="KW-0378">Hydrolase</keyword>
<feature type="domain" description="DUF2268" evidence="2">
    <location>
        <begin position="137"/>
        <end position="327"/>
    </location>
</feature>
<evidence type="ECO:0000313" key="4">
    <source>
        <dbReference type="Proteomes" id="UP001235343"/>
    </source>
</evidence>
<sequence>MGKRKVIDIRRVYRFFSLILILLMVSCSNDTAQENENTGSKAILNSEPVTFVHNKHEFKVVYYFAEFLNYIEKAEQEPGNLDELYIESVLNPFSKDVFGEYYGETLSSNWGLGTPTNTEILKRYNEALLEDQDKINSLIVEALKKSVNELPPGTDKTVYVFPANPKNASVMKWIKGVSGLTWNKDFFLIQIAPSFLNEDMLKLAVAHEYHHSVLFEDKDNYNNTTVLGEVLLEGRADKFSRILYPEIEPPWSHFSPSQEEATWNLLNENIDSTDYSIIDDLFNGVRSKGIPDRSNYKIGYAIMTNFIQKNPDITILEWSKMSPIEILEKSNYEEKKFDK</sequence>
<comment type="caution">
    <text evidence="3">The sequence shown here is derived from an EMBL/GenBank/DDBJ whole genome shotgun (WGS) entry which is preliminary data.</text>
</comment>
<keyword evidence="4" id="KW-1185">Reference proteome</keyword>
<reference evidence="3 4" key="1">
    <citation type="submission" date="2023-06" db="EMBL/GenBank/DDBJ databases">
        <title>Aquibacillus rhizosphaerae LR5S19.</title>
        <authorList>
            <person name="Sun J.-Q."/>
        </authorList>
    </citation>
    <scope>NUCLEOTIDE SEQUENCE [LARGE SCALE GENOMIC DNA]</scope>
    <source>
        <strain evidence="3 4">LR5S19</strain>
    </source>
</reference>
<evidence type="ECO:0000313" key="3">
    <source>
        <dbReference type="EMBL" id="MDL4839477.1"/>
    </source>
</evidence>
<keyword evidence="3" id="KW-0645">Protease</keyword>
<feature type="chain" id="PRO_5046823345" evidence="1">
    <location>
        <begin position="33"/>
        <end position="339"/>
    </location>
</feature>
<feature type="signal peptide" evidence="1">
    <location>
        <begin position="1"/>
        <end position="32"/>
    </location>
</feature>
<organism evidence="3 4">
    <name type="scientific">Aquibacillus rhizosphaerae</name>
    <dbReference type="NCBI Taxonomy" id="3051431"/>
    <lineage>
        <taxon>Bacteria</taxon>
        <taxon>Bacillati</taxon>
        <taxon>Bacillota</taxon>
        <taxon>Bacilli</taxon>
        <taxon>Bacillales</taxon>
        <taxon>Bacillaceae</taxon>
        <taxon>Aquibacillus</taxon>
    </lineage>
</organism>
<dbReference type="Proteomes" id="UP001235343">
    <property type="component" value="Unassembled WGS sequence"/>
</dbReference>
<accession>A0ABT7L108</accession>
<dbReference type="GO" id="GO:0006508">
    <property type="term" value="P:proteolysis"/>
    <property type="evidence" value="ECO:0007669"/>
    <property type="project" value="UniProtKB-KW"/>
</dbReference>
<dbReference type="InterPro" id="IPR018728">
    <property type="entry name" value="DUF2268"/>
</dbReference>
<keyword evidence="1" id="KW-0732">Signal</keyword>
<dbReference type="RefSeq" id="WP_285930346.1">
    <property type="nucleotide sequence ID" value="NZ_JASTZU010000016.1"/>
</dbReference>
<evidence type="ECO:0000259" key="2">
    <source>
        <dbReference type="Pfam" id="PF10026"/>
    </source>
</evidence>
<dbReference type="Pfam" id="PF10026">
    <property type="entry name" value="DUF2268"/>
    <property type="match status" value="1"/>
</dbReference>
<proteinExistence type="predicted"/>
<name>A0ABT7L108_9BACI</name>